<dbReference type="Gene3D" id="1.10.357.10">
    <property type="entry name" value="Tetracycline Repressor, domain 2"/>
    <property type="match status" value="1"/>
</dbReference>
<name>A0A853CFB3_9ACTN</name>
<gene>
    <name evidence="2" type="ORF">GGQ55_002862</name>
</gene>
<accession>A0A853CFB3</accession>
<proteinExistence type="predicted"/>
<evidence type="ECO:0000259" key="1">
    <source>
        <dbReference type="Pfam" id="PF18598"/>
    </source>
</evidence>
<comment type="caution">
    <text evidence="2">The sequence shown here is derived from an EMBL/GenBank/DDBJ whole genome shotgun (WGS) entry which is preliminary data.</text>
</comment>
<dbReference type="EMBL" id="JACBZT010000001">
    <property type="protein sequence ID" value="NYJ06584.1"/>
    <property type="molecule type" value="Genomic_DNA"/>
</dbReference>
<organism evidence="2 3">
    <name type="scientific">Petropleomorpha daqingensis</name>
    <dbReference type="NCBI Taxonomy" id="2026353"/>
    <lineage>
        <taxon>Bacteria</taxon>
        <taxon>Bacillati</taxon>
        <taxon>Actinomycetota</taxon>
        <taxon>Actinomycetes</taxon>
        <taxon>Geodermatophilales</taxon>
        <taxon>Geodermatophilaceae</taxon>
        <taxon>Petropleomorpha</taxon>
    </lineage>
</organism>
<evidence type="ECO:0000313" key="2">
    <source>
        <dbReference type="EMBL" id="NYJ06584.1"/>
    </source>
</evidence>
<dbReference type="AlphaFoldDB" id="A0A853CFB3"/>
<protein>
    <submittedName>
        <fullName evidence="2">AcrR family transcriptional regulator</fullName>
    </submittedName>
</protein>
<dbReference type="Pfam" id="PF18598">
    <property type="entry name" value="TetR_C_36"/>
    <property type="match status" value="1"/>
</dbReference>
<evidence type="ECO:0000313" key="3">
    <source>
        <dbReference type="Proteomes" id="UP000541969"/>
    </source>
</evidence>
<keyword evidence="3" id="KW-1185">Reference proteome</keyword>
<reference evidence="2 3" key="1">
    <citation type="submission" date="2020-07" db="EMBL/GenBank/DDBJ databases">
        <title>Sequencing the genomes of 1000 actinobacteria strains.</title>
        <authorList>
            <person name="Klenk H.-P."/>
        </authorList>
    </citation>
    <scope>NUCLEOTIDE SEQUENCE [LARGE SCALE GENOMIC DNA]</scope>
    <source>
        <strain evidence="2 3">DSM 104001</strain>
    </source>
</reference>
<dbReference type="Proteomes" id="UP000541969">
    <property type="component" value="Unassembled WGS sequence"/>
</dbReference>
<feature type="domain" description="QsdR TetR regulatory C-terminal" evidence="1">
    <location>
        <begin position="56"/>
        <end position="165"/>
    </location>
</feature>
<sequence>MDMQGLATELGVTRMTLHRHTGGRDRLIGEALWQLSAQAWARSEEEVDGDRRPDDGELRSARVIRAFNGRLVESRAVRTLLDTEPELSLRLITDPDGPIQPRTIARTLRLIESDERAGRLRPVIAREDLAYALVKLAEAFLFGDLAAGRPVALQTANQVQTALLEAGRTRPGGT</sequence>
<dbReference type="InterPro" id="IPR041485">
    <property type="entry name" value="TetR_C_36"/>
</dbReference>